<reference evidence="3 5" key="1">
    <citation type="journal article" date="2015" name="Stand. Genomic Sci.">
        <title>Genomic Encyclopedia of Bacterial and Archaeal Type Strains, Phase III: the genomes of soil and plant-associated and newly described type strains.</title>
        <authorList>
            <person name="Whitman W.B."/>
            <person name="Woyke T."/>
            <person name="Klenk H.P."/>
            <person name="Zhou Y."/>
            <person name="Lilburn T.G."/>
            <person name="Beck B.J."/>
            <person name="De Vos P."/>
            <person name="Vandamme P."/>
            <person name="Eisen J.A."/>
            <person name="Garrity G."/>
            <person name="Hugenholtz P."/>
            <person name="Kyrpides N.C."/>
        </authorList>
    </citation>
    <scope>NUCLEOTIDE SEQUENCE [LARGE SCALE GENOMIC DNA]</scope>
    <source>
        <strain evidence="3 5">CGMCC 1.5380</strain>
    </source>
</reference>
<accession>A0A562Q1M4</accession>
<feature type="region of interest" description="Disordered" evidence="1">
    <location>
        <begin position="1"/>
        <end position="154"/>
    </location>
</feature>
<dbReference type="RefSeq" id="WP_146841072.1">
    <property type="nucleotide sequence ID" value="NZ_QQBA01000002.1"/>
</dbReference>
<evidence type="ECO:0000256" key="1">
    <source>
        <dbReference type="SAM" id="MobiDB-lite"/>
    </source>
</evidence>
<dbReference type="Proteomes" id="UP000321392">
    <property type="component" value="Unassembled WGS sequence"/>
</dbReference>
<keyword evidence="4" id="KW-1185">Reference proteome</keyword>
<evidence type="ECO:0000313" key="4">
    <source>
        <dbReference type="Proteomes" id="UP000254518"/>
    </source>
</evidence>
<dbReference type="Proteomes" id="UP000254518">
    <property type="component" value="Unassembled WGS sequence"/>
</dbReference>
<protein>
    <submittedName>
        <fullName evidence="3">Pre-mRNA-splicing factor CWC22</fullName>
    </submittedName>
</protein>
<reference evidence="3" key="3">
    <citation type="submission" date="2019-07" db="EMBL/GenBank/DDBJ databases">
        <authorList>
            <person name="Whitman W."/>
            <person name="Huntemann M."/>
            <person name="Clum A."/>
            <person name="Pillay M."/>
            <person name="Palaniappan K."/>
            <person name="Varghese N."/>
            <person name="Mikhailova N."/>
            <person name="Stamatis D."/>
            <person name="Reddy T."/>
            <person name="Daum C."/>
            <person name="Shapiro N."/>
            <person name="Ivanova N."/>
            <person name="Kyrpides N."/>
            <person name="Woyke T."/>
        </authorList>
    </citation>
    <scope>NUCLEOTIDE SEQUENCE</scope>
    <source>
        <strain evidence="3">CGMCC 1.5380</strain>
    </source>
</reference>
<evidence type="ECO:0000313" key="3">
    <source>
        <dbReference type="EMBL" id="TWI50554.1"/>
    </source>
</evidence>
<organism evidence="3 5">
    <name type="scientific">Flavobacterium glaciei</name>
    <dbReference type="NCBI Taxonomy" id="386300"/>
    <lineage>
        <taxon>Bacteria</taxon>
        <taxon>Pseudomonadati</taxon>
        <taxon>Bacteroidota</taxon>
        <taxon>Flavobacteriia</taxon>
        <taxon>Flavobacteriales</taxon>
        <taxon>Flavobacteriaceae</taxon>
        <taxon>Flavobacterium</taxon>
    </lineage>
</organism>
<evidence type="ECO:0000313" key="5">
    <source>
        <dbReference type="Proteomes" id="UP000321392"/>
    </source>
</evidence>
<dbReference type="EMBL" id="QQBA01000002">
    <property type="protein sequence ID" value="RDI57646.1"/>
    <property type="molecule type" value="Genomic_DNA"/>
</dbReference>
<sequence length="154" mass="17172">MTAHEEETNLTPESKPETTKPVRVRRAPAAKKTTPSPKTEITTENATPEIENAETPVAQTEEEITPFGTEAELTNEVVKKEKKKNKVKMKDKDKKKAKKADAKEKAKQKAKAKAKKAKKAKKDKAKKAKAKTKIKAKKAKAKSKKAKKNKKNKK</sequence>
<evidence type="ECO:0000313" key="2">
    <source>
        <dbReference type="EMBL" id="RDI57646.1"/>
    </source>
</evidence>
<gene>
    <name evidence="2" type="ORF">DFR66_102269</name>
    <name evidence="3" type="ORF">IQ02_00449</name>
</gene>
<dbReference type="AlphaFoldDB" id="A0A562Q1M4"/>
<name>A0A562Q1M4_9FLAO</name>
<dbReference type="OrthoDB" id="1377465at2"/>
<feature type="compositionally biased region" description="Basic and acidic residues" evidence="1">
    <location>
        <begin position="88"/>
        <end position="107"/>
    </location>
</feature>
<reference evidence="2 4" key="2">
    <citation type="submission" date="2018-07" db="EMBL/GenBank/DDBJ databases">
        <title>Genomic Encyclopedia of Type Strains, Phase IV (KMG-IV): sequencing the most valuable type-strain genomes for metagenomic binning, comparative biology and taxonomic classification.</title>
        <authorList>
            <person name="Goeker M."/>
        </authorList>
    </citation>
    <scope>NUCLEOTIDE SEQUENCE [LARGE SCALE GENOMIC DNA]</scope>
    <source>
        <strain evidence="2 4">DSM 19728</strain>
    </source>
</reference>
<comment type="caution">
    <text evidence="3">The sequence shown here is derived from an EMBL/GenBank/DDBJ whole genome shotgun (WGS) entry which is preliminary data.</text>
</comment>
<dbReference type="EMBL" id="VLKX01000002">
    <property type="protein sequence ID" value="TWI50554.1"/>
    <property type="molecule type" value="Genomic_DNA"/>
</dbReference>
<feature type="compositionally biased region" description="Basic residues" evidence="1">
    <location>
        <begin position="108"/>
        <end position="154"/>
    </location>
</feature>
<feature type="compositionally biased region" description="Polar residues" evidence="1">
    <location>
        <begin position="33"/>
        <end position="46"/>
    </location>
</feature>
<proteinExistence type="predicted"/>